<feature type="domain" description="HD" evidence="3">
    <location>
        <begin position="70"/>
        <end position="184"/>
    </location>
</feature>
<dbReference type="SMART" id="SM00471">
    <property type="entry name" value="HDc"/>
    <property type="match status" value="1"/>
</dbReference>
<organism evidence="4">
    <name type="scientific">uncultured Rubrobacteraceae bacterium</name>
    <dbReference type="NCBI Taxonomy" id="349277"/>
    <lineage>
        <taxon>Bacteria</taxon>
        <taxon>Bacillati</taxon>
        <taxon>Actinomycetota</taxon>
        <taxon>Rubrobacteria</taxon>
        <taxon>Rubrobacterales</taxon>
        <taxon>Rubrobacteraceae</taxon>
        <taxon>environmental samples</taxon>
    </lineage>
</organism>
<dbReference type="PANTHER" id="PTHR35795:SF1">
    <property type="entry name" value="BIS(5'-NUCLEOSYL)-TETRAPHOSPHATASE, SYMMETRICAL"/>
    <property type="match status" value="1"/>
</dbReference>
<evidence type="ECO:0000259" key="3">
    <source>
        <dbReference type="PROSITE" id="PS51831"/>
    </source>
</evidence>
<dbReference type="InterPro" id="IPR006261">
    <property type="entry name" value="dGTPase"/>
</dbReference>
<name>A0A6J4QXL3_9ACTN</name>
<dbReference type="NCBIfam" id="TIGR01353">
    <property type="entry name" value="dGTP_triPase"/>
    <property type="match status" value="1"/>
</dbReference>
<dbReference type="InterPro" id="IPR006674">
    <property type="entry name" value="HD_domain"/>
</dbReference>
<gene>
    <name evidence="4" type="ORF">AVDCRST_MAG58-1116</name>
</gene>
<dbReference type="EMBL" id="CADCVF010000028">
    <property type="protein sequence ID" value="CAA9453743.1"/>
    <property type="molecule type" value="Genomic_DNA"/>
</dbReference>
<dbReference type="PANTHER" id="PTHR35795">
    <property type="entry name" value="SLR1885 PROTEIN"/>
    <property type="match status" value="1"/>
</dbReference>
<dbReference type="GO" id="GO:0016793">
    <property type="term" value="F:triphosphoric monoester hydrolase activity"/>
    <property type="evidence" value="ECO:0007669"/>
    <property type="project" value="InterPro"/>
</dbReference>
<dbReference type="AlphaFoldDB" id="A0A6J4QXL3"/>
<keyword evidence="1 4" id="KW-0378">Hydrolase</keyword>
<evidence type="ECO:0000256" key="2">
    <source>
        <dbReference type="SAM" id="MobiDB-lite"/>
    </source>
</evidence>
<dbReference type="InterPro" id="IPR026875">
    <property type="entry name" value="PHydrolase_assoc_dom"/>
</dbReference>
<dbReference type="InterPro" id="IPR003607">
    <property type="entry name" value="HD/PDEase_dom"/>
</dbReference>
<accession>A0A6J4QXL3</accession>
<evidence type="ECO:0000313" key="4">
    <source>
        <dbReference type="EMBL" id="CAA9453743.1"/>
    </source>
</evidence>
<dbReference type="Gene3D" id="1.10.3210.10">
    <property type="entry name" value="Hypothetical protein af1432"/>
    <property type="match status" value="1"/>
</dbReference>
<dbReference type="PROSITE" id="PS51831">
    <property type="entry name" value="HD"/>
    <property type="match status" value="1"/>
</dbReference>
<feature type="compositionally biased region" description="Basic and acidic residues" evidence="2">
    <location>
        <begin position="24"/>
        <end position="37"/>
    </location>
</feature>
<evidence type="ECO:0000256" key="1">
    <source>
        <dbReference type="ARBA" id="ARBA00022801"/>
    </source>
</evidence>
<proteinExistence type="predicted"/>
<reference evidence="4" key="1">
    <citation type="submission" date="2020-02" db="EMBL/GenBank/DDBJ databases">
        <authorList>
            <person name="Meier V. D."/>
        </authorList>
    </citation>
    <scope>NUCLEOTIDE SEQUENCE</scope>
    <source>
        <strain evidence="4">AVDCRST_MAG58</strain>
    </source>
</reference>
<dbReference type="Pfam" id="PF13286">
    <property type="entry name" value="HD_assoc"/>
    <property type="match status" value="1"/>
</dbReference>
<dbReference type="InterPro" id="IPR051094">
    <property type="entry name" value="Diverse_Catalytic_Enzymes"/>
</dbReference>
<dbReference type="CDD" id="cd00077">
    <property type="entry name" value="HDc"/>
    <property type="match status" value="1"/>
</dbReference>
<feature type="region of interest" description="Disordered" evidence="2">
    <location>
        <begin position="1"/>
        <end position="37"/>
    </location>
</feature>
<dbReference type="Pfam" id="PF01966">
    <property type="entry name" value="HD"/>
    <property type="match status" value="1"/>
</dbReference>
<protein>
    <submittedName>
        <fullName evidence="4">DNTP triphosphohydrolase, broad substrate specificity</fullName>
    </submittedName>
</protein>
<dbReference type="SUPFAM" id="SSF109604">
    <property type="entry name" value="HD-domain/PDEase-like"/>
    <property type="match status" value="1"/>
</dbReference>
<dbReference type="NCBIfam" id="NF002327">
    <property type="entry name" value="PRK01286.1-2"/>
    <property type="match status" value="1"/>
</dbReference>
<sequence length="325" mass="36601">MRSSEPGLSRDPLSWAVESSAGRQRPEPHDGVRNDFQRDRDRIIHAKAFRRLMHKTQVFISPDGDHFRTRLTHTLEMMQISRTIARSLGLNEDLTEAISLGHDLGHTPFGHTGEEALSLALVAHGRTFHHNEHSLRVVDHLERQGDGLNLTYEVRDGILNHTGKGYPSTREGEIVRIADRIAYVNHDVDDALRAGIIAGSELPEGPISVLGEQMSTRIDTLVRDMISNSKANGEISLSELVYEALMELRAWLFQRVYDKPGSKENQKAAMVVKALFEYYLEHHEERPASDPDSIMETIDFVAGMTDRYALATYGRLSLPRGEIFA</sequence>